<dbReference type="InterPro" id="IPR014445">
    <property type="entry name" value="Gln-dep_NAD_synthase"/>
</dbReference>
<dbReference type="Pfam" id="PF00795">
    <property type="entry name" value="CN_hydrolase"/>
    <property type="match status" value="1"/>
</dbReference>
<dbReference type="InterPro" id="IPR036526">
    <property type="entry name" value="C-N_Hydrolase_sf"/>
</dbReference>
<feature type="domain" description="CN hydrolase" evidence="8">
    <location>
        <begin position="21"/>
        <end position="286"/>
    </location>
</feature>
<dbReference type="GO" id="GO:0004359">
    <property type="term" value="F:glutaminase activity"/>
    <property type="evidence" value="ECO:0007669"/>
    <property type="project" value="InterPro"/>
</dbReference>
<dbReference type="GO" id="GO:0009435">
    <property type="term" value="P:NAD+ biosynthetic process"/>
    <property type="evidence" value="ECO:0007669"/>
    <property type="project" value="UniProtKB-UniRule"/>
</dbReference>
<dbReference type="GO" id="GO:0003952">
    <property type="term" value="F:NAD+ synthase (glutamine-hydrolyzing) activity"/>
    <property type="evidence" value="ECO:0007669"/>
    <property type="project" value="UniProtKB-UniRule"/>
</dbReference>
<evidence type="ECO:0000313" key="9">
    <source>
        <dbReference type="EMBL" id="GGD10886.1"/>
    </source>
</evidence>
<dbReference type="SUPFAM" id="SSF56317">
    <property type="entry name" value="Carbon-nitrogen hydrolase"/>
    <property type="match status" value="1"/>
</dbReference>
<dbReference type="EC" id="6.3.5.1" evidence="7"/>
<keyword evidence="10" id="KW-1185">Reference proteome</keyword>
<accession>A0A916XUN7</accession>
<dbReference type="InterPro" id="IPR022310">
    <property type="entry name" value="NAD/GMP_synthase"/>
</dbReference>
<dbReference type="Proteomes" id="UP000613160">
    <property type="component" value="Unassembled WGS sequence"/>
</dbReference>
<dbReference type="AlphaFoldDB" id="A0A916XUN7"/>
<evidence type="ECO:0000256" key="2">
    <source>
        <dbReference type="ARBA" id="ARBA00007145"/>
    </source>
</evidence>
<dbReference type="InterPro" id="IPR014729">
    <property type="entry name" value="Rossmann-like_a/b/a_fold"/>
</dbReference>
<reference evidence="9" key="2">
    <citation type="submission" date="2020-09" db="EMBL/GenBank/DDBJ databases">
        <authorList>
            <person name="Sun Q."/>
            <person name="Zhou Y."/>
        </authorList>
    </citation>
    <scope>NUCLEOTIDE SEQUENCE</scope>
    <source>
        <strain evidence="9">CGMCC 1.15493</strain>
    </source>
</reference>
<dbReference type="PIRSF" id="PIRSF006630">
    <property type="entry name" value="NADS_GAT"/>
    <property type="match status" value="1"/>
</dbReference>
<dbReference type="GO" id="GO:0005524">
    <property type="term" value="F:ATP binding"/>
    <property type="evidence" value="ECO:0007669"/>
    <property type="project" value="UniProtKB-UniRule"/>
</dbReference>
<name>A0A916XUN7_9HYPH</name>
<dbReference type="GO" id="GO:0005737">
    <property type="term" value="C:cytoplasm"/>
    <property type="evidence" value="ECO:0007669"/>
    <property type="project" value="InterPro"/>
</dbReference>
<dbReference type="NCBIfam" id="NF002730">
    <property type="entry name" value="PRK02628.1"/>
    <property type="match status" value="1"/>
</dbReference>
<evidence type="ECO:0000259" key="8">
    <source>
        <dbReference type="PROSITE" id="PS50263"/>
    </source>
</evidence>
<dbReference type="Pfam" id="PF02540">
    <property type="entry name" value="NAD_synthase"/>
    <property type="match status" value="1"/>
</dbReference>
<proteinExistence type="inferred from homology"/>
<comment type="catalytic activity">
    <reaction evidence="7">
        <text>deamido-NAD(+) + L-glutamine + ATP + H2O = L-glutamate + AMP + diphosphate + NAD(+) + H(+)</text>
        <dbReference type="Rhea" id="RHEA:24384"/>
        <dbReference type="ChEBI" id="CHEBI:15377"/>
        <dbReference type="ChEBI" id="CHEBI:15378"/>
        <dbReference type="ChEBI" id="CHEBI:29985"/>
        <dbReference type="ChEBI" id="CHEBI:30616"/>
        <dbReference type="ChEBI" id="CHEBI:33019"/>
        <dbReference type="ChEBI" id="CHEBI:57540"/>
        <dbReference type="ChEBI" id="CHEBI:58359"/>
        <dbReference type="ChEBI" id="CHEBI:58437"/>
        <dbReference type="ChEBI" id="CHEBI:456215"/>
        <dbReference type="EC" id="6.3.5.1"/>
    </reaction>
</comment>
<keyword evidence="5 7" id="KW-0067">ATP-binding</keyword>
<dbReference type="PROSITE" id="PS50263">
    <property type="entry name" value="CN_HYDROLASE"/>
    <property type="match status" value="1"/>
</dbReference>
<dbReference type="SUPFAM" id="SSF52402">
    <property type="entry name" value="Adenine nucleotide alpha hydrolases-like"/>
    <property type="match status" value="1"/>
</dbReference>
<protein>
    <recommendedName>
        <fullName evidence="7">Glutamine-dependent NAD(+) synthetase</fullName>
        <ecNumber evidence="7">6.3.5.1</ecNumber>
    </recommendedName>
    <alternativeName>
        <fullName evidence="7">NAD(+) synthase [glutamine-hydrolyzing]</fullName>
    </alternativeName>
</protein>
<dbReference type="Gene3D" id="3.40.50.620">
    <property type="entry name" value="HUPs"/>
    <property type="match status" value="1"/>
</dbReference>
<keyword evidence="6 7" id="KW-0520">NAD</keyword>
<dbReference type="CDD" id="cd00553">
    <property type="entry name" value="NAD_synthase"/>
    <property type="match status" value="1"/>
</dbReference>
<dbReference type="PANTHER" id="PTHR23090">
    <property type="entry name" value="NH 3 /GLUTAMINE-DEPENDENT NAD + SYNTHETASE"/>
    <property type="match status" value="1"/>
</dbReference>
<comment type="similarity">
    <text evidence="2 7">In the C-terminal section; belongs to the NAD synthetase family.</text>
</comment>
<dbReference type="InterPro" id="IPR003694">
    <property type="entry name" value="NAD_synthase"/>
</dbReference>
<evidence type="ECO:0000313" key="10">
    <source>
        <dbReference type="Proteomes" id="UP000613160"/>
    </source>
</evidence>
<dbReference type="InterPro" id="IPR003010">
    <property type="entry name" value="C-N_Hydrolase"/>
</dbReference>
<comment type="pathway">
    <text evidence="1 7">Cofactor biosynthesis; NAD(+) biosynthesis; NAD(+) from deamido-NAD(+) (L-Gln route): step 1/1.</text>
</comment>
<dbReference type="EMBL" id="BMJJ01000002">
    <property type="protein sequence ID" value="GGD10886.1"/>
    <property type="molecule type" value="Genomic_DNA"/>
</dbReference>
<keyword evidence="3 7" id="KW-0436">Ligase</keyword>
<evidence type="ECO:0000256" key="5">
    <source>
        <dbReference type="ARBA" id="ARBA00022840"/>
    </source>
</evidence>
<dbReference type="Gene3D" id="3.60.110.10">
    <property type="entry name" value="Carbon-nitrogen hydrolase"/>
    <property type="match status" value="1"/>
</dbReference>
<reference evidence="9" key="1">
    <citation type="journal article" date="2014" name="Int. J. Syst. Evol. Microbiol.">
        <title>Complete genome sequence of Corynebacterium casei LMG S-19264T (=DSM 44701T), isolated from a smear-ripened cheese.</title>
        <authorList>
            <consortium name="US DOE Joint Genome Institute (JGI-PGF)"/>
            <person name="Walter F."/>
            <person name="Albersmeier A."/>
            <person name="Kalinowski J."/>
            <person name="Ruckert C."/>
        </authorList>
    </citation>
    <scope>NUCLEOTIDE SEQUENCE</scope>
    <source>
        <strain evidence="9">CGMCC 1.15493</strain>
    </source>
</reference>
<evidence type="ECO:0000256" key="6">
    <source>
        <dbReference type="ARBA" id="ARBA00023027"/>
    </source>
</evidence>
<gene>
    <name evidence="9" type="ORF">GCM10011335_12260</name>
</gene>
<comment type="caution">
    <text evidence="9">The sequence shown here is derived from an EMBL/GenBank/DDBJ whole genome shotgun (WGS) entry which is preliminary data.</text>
</comment>
<evidence type="ECO:0000256" key="1">
    <source>
        <dbReference type="ARBA" id="ARBA00005188"/>
    </source>
</evidence>
<organism evidence="9 10">
    <name type="scientific">Aureimonas glaciei</name>
    <dbReference type="NCBI Taxonomy" id="1776957"/>
    <lineage>
        <taxon>Bacteria</taxon>
        <taxon>Pseudomonadati</taxon>
        <taxon>Pseudomonadota</taxon>
        <taxon>Alphaproteobacteria</taxon>
        <taxon>Hyphomicrobiales</taxon>
        <taxon>Aurantimonadaceae</taxon>
        <taxon>Aureimonas</taxon>
    </lineage>
</organism>
<dbReference type="CDD" id="cd07570">
    <property type="entry name" value="GAT_Gln-NAD-synth"/>
    <property type="match status" value="1"/>
</dbReference>
<evidence type="ECO:0000256" key="7">
    <source>
        <dbReference type="PIRNR" id="PIRNR006630"/>
    </source>
</evidence>
<dbReference type="PANTHER" id="PTHR23090:SF9">
    <property type="entry name" value="GLUTAMINE-DEPENDENT NAD(+) SYNTHETASE"/>
    <property type="match status" value="1"/>
</dbReference>
<sequence>MGMTNLERERSFLASHGHGFIRTAVATPRVHVGDPVRNGEAILKLAAQASEGDVDIVVFPELSLSAYAIDDLFLQEALLQAVEQAVVDLAEASRDLAPVLLVGAPLRRGSALYNCAVVLSRGKILGVVPKTFLPNYREYYEKRWFASGRAVTGSTIRLGGTAVPFGTDLIFEADDFRDFIFHAEICEDIWAPTPPSTEGALGGALLLCNLSASNIVVGKSDDRHLLCRSQSTRCLAAYAYSAAGAGESTNDLAWDGQGMIYEMGDLLAESVRFSRSDQLVYADVDLQRIRLERMRTPTFHDAAIRPEKSEPFRRVLFQHEPNYAERGLIRPIRRFPYVPDEPSRLDEDCFEAFNIQVAGLIRRFESTPGDRLVIGISGGLDSTHALIVAAKACDLLGLPRTTILGFTMPGFATGDATKSNAWRLMEAFGITGEEIDIRPAARQMLADMAHPFANGEPIFDIAFENVQAGLRPTISSAWRTSGTASSSAPGICRNWLWDGAPTVSATR</sequence>
<evidence type="ECO:0000256" key="3">
    <source>
        <dbReference type="ARBA" id="ARBA00022598"/>
    </source>
</evidence>
<evidence type="ECO:0000256" key="4">
    <source>
        <dbReference type="ARBA" id="ARBA00022741"/>
    </source>
</evidence>
<keyword evidence="4 7" id="KW-0547">Nucleotide-binding</keyword>